<dbReference type="HOGENOM" id="CLU_3071658_0_0_1"/>
<feature type="transmembrane region" description="Helical" evidence="1">
    <location>
        <begin position="22"/>
        <end position="39"/>
    </location>
</feature>
<reference evidence="2 4" key="1">
    <citation type="journal article" date="2011" name="Nature">
        <title>The Medicago genome provides insight into the evolution of rhizobial symbioses.</title>
        <authorList>
            <person name="Young N.D."/>
            <person name="Debelle F."/>
            <person name="Oldroyd G.E."/>
            <person name="Geurts R."/>
            <person name="Cannon S.B."/>
            <person name="Udvardi M.K."/>
            <person name="Benedito V.A."/>
            <person name="Mayer K.F."/>
            <person name="Gouzy J."/>
            <person name="Schoof H."/>
            <person name="Van de Peer Y."/>
            <person name="Proost S."/>
            <person name="Cook D.R."/>
            <person name="Meyers B.C."/>
            <person name="Spannagl M."/>
            <person name="Cheung F."/>
            <person name="De Mita S."/>
            <person name="Krishnakumar V."/>
            <person name="Gundlach H."/>
            <person name="Zhou S."/>
            <person name="Mudge J."/>
            <person name="Bharti A.K."/>
            <person name="Murray J.D."/>
            <person name="Naoumkina M.A."/>
            <person name="Rosen B."/>
            <person name="Silverstein K.A."/>
            <person name="Tang H."/>
            <person name="Rombauts S."/>
            <person name="Zhao P.X."/>
            <person name="Zhou P."/>
            <person name="Barbe V."/>
            <person name="Bardou P."/>
            <person name="Bechner M."/>
            <person name="Bellec A."/>
            <person name="Berger A."/>
            <person name="Berges H."/>
            <person name="Bidwell S."/>
            <person name="Bisseling T."/>
            <person name="Choisne N."/>
            <person name="Couloux A."/>
            <person name="Denny R."/>
            <person name="Deshpande S."/>
            <person name="Dai X."/>
            <person name="Doyle J.J."/>
            <person name="Dudez A.M."/>
            <person name="Farmer A.D."/>
            <person name="Fouteau S."/>
            <person name="Franken C."/>
            <person name="Gibelin C."/>
            <person name="Gish J."/>
            <person name="Goldstein S."/>
            <person name="Gonzalez A.J."/>
            <person name="Green P.J."/>
            <person name="Hallab A."/>
            <person name="Hartog M."/>
            <person name="Hua A."/>
            <person name="Humphray S.J."/>
            <person name="Jeong D.H."/>
            <person name="Jing Y."/>
            <person name="Jocker A."/>
            <person name="Kenton S.M."/>
            <person name="Kim D.J."/>
            <person name="Klee K."/>
            <person name="Lai H."/>
            <person name="Lang C."/>
            <person name="Lin S."/>
            <person name="Macmil S.L."/>
            <person name="Magdelenat G."/>
            <person name="Matthews L."/>
            <person name="McCorrison J."/>
            <person name="Monaghan E.L."/>
            <person name="Mun J.H."/>
            <person name="Najar F.Z."/>
            <person name="Nicholson C."/>
            <person name="Noirot C."/>
            <person name="O'Bleness M."/>
            <person name="Paule C.R."/>
            <person name="Poulain J."/>
            <person name="Prion F."/>
            <person name="Qin B."/>
            <person name="Qu C."/>
            <person name="Retzel E.F."/>
            <person name="Riddle C."/>
            <person name="Sallet E."/>
            <person name="Samain S."/>
            <person name="Samson N."/>
            <person name="Sanders I."/>
            <person name="Saurat O."/>
            <person name="Scarpelli C."/>
            <person name="Schiex T."/>
            <person name="Segurens B."/>
            <person name="Severin A.J."/>
            <person name="Sherrier D.J."/>
            <person name="Shi R."/>
            <person name="Sims S."/>
            <person name="Singer S.R."/>
            <person name="Sinharoy S."/>
            <person name="Sterck L."/>
            <person name="Viollet A."/>
            <person name="Wang B.B."/>
            <person name="Wang K."/>
            <person name="Wang M."/>
            <person name="Wang X."/>
            <person name="Warfsmann J."/>
            <person name="Weissenbach J."/>
            <person name="White D.D."/>
            <person name="White J.D."/>
            <person name="Wiley G.B."/>
            <person name="Wincker P."/>
            <person name="Xing Y."/>
            <person name="Yang L."/>
            <person name="Yao Z."/>
            <person name="Ying F."/>
            <person name="Zhai J."/>
            <person name="Zhou L."/>
            <person name="Zuber A."/>
            <person name="Denarie J."/>
            <person name="Dixon R.A."/>
            <person name="May G.D."/>
            <person name="Schwartz D.C."/>
            <person name="Rogers J."/>
            <person name="Quetier F."/>
            <person name="Town C.D."/>
            <person name="Roe B.A."/>
        </authorList>
    </citation>
    <scope>NUCLEOTIDE SEQUENCE [LARGE SCALE GENOMIC DNA]</scope>
    <source>
        <strain evidence="2">A17</strain>
        <strain evidence="3 4">cv. Jemalong A17</strain>
    </source>
</reference>
<keyword evidence="4" id="KW-1185">Reference proteome</keyword>
<gene>
    <name evidence="2" type="ordered locus">MTR_1g022500</name>
</gene>
<protein>
    <submittedName>
        <fullName evidence="2">Transmembrane protein, putative</fullName>
    </submittedName>
</protein>
<reference evidence="2 4" key="2">
    <citation type="journal article" date="2014" name="BMC Genomics">
        <title>An improved genome release (version Mt4.0) for the model legume Medicago truncatula.</title>
        <authorList>
            <person name="Tang H."/>
            <person name="Krishnakumar V."/>
            <person name="Bidwell S."/>
            <person name="Rosen B."/>
            <person name="Chan A."/>
            <person name="Zhou S."/>
            <person name="Gentzbittel L."/>
            <person name="Childs K.L."/>
            <person name="Yandell M."/>
            <person name="Gundlach H."/>
            <person name="Mayer K.F."/>
            <person name="Schwartz D.C."/>
            <person name="Town C.D."/>
        </authorList>
    </citation>
    <scope>GENOME REANNOTATION</scope>
    <source>
        <strain evidence="2">A17</strain>
        <strain evidence="3 4">cv. Jemalong A17</strain>
    </source>
</reference>
<dbReference type="AlphaFoldDB" id="A0A072VEE3"/>
<keyword evidence="1" id="KW-1133">Transmembrane helix</keyword>
<dbReference type="EMBL" id="CM001217">
    <property type="protein sequence ID" value="KEH40187.1"/>
    <property type="molecule type" value="Genomic_DNA"/>
</dbReference>
<sequence length="53" mass="5720">MNVTRAVTIGAQGSEGTSYHDGLFFSIFTFLVASAFPMYRRKSTSTIVAALLS</sequence>
<reference evidence="3" key="3">
    <citation type="submission" date="2015-04" db="UniProtKB">
        <authorList>
            <consortium name="EnsemblPlants"/>
        </authorList>
    </citation>
    <scope>IDENTIFICATION</scope>
    <source>
        <strain evidence="3">cv. Jemalong A17</strain>
    </source>
</reference>
<evidence type="ECO:0000313" key="2">
    <source>
        <dbReference type="EMBL" id="KEH40187.1"/>
    </source>
</evidence>
<name>A0A072VEE3_MEDTR</name>
<proteinExistence type="predicted"/>
<keyword evidence="1" id="KW-0472">Membrane</keyword>
<organism evidence="2 4">
    <name type="scientific">Medicago truncatula</name>
    <name type="common">Barrel medic</name>
    <name type="synonym">Medicago tribuloides</name>
    <dbReference type="NCBI Taxonomy" id="3880"/>
    <lineage>
        <taxon>Eukaryota</taxon>
        <taxon>Viridiplantae</taxon>
        <taxon>Streptophyta</taxon>
        <taxon>Embryophyta</taxon>
        <taxon>Tracheophyta</taxon>
        <taxon>Spermatophyta</taxon>
        <taxon>Magnoliopsida</taxon>
        <taxon>eudicotyledons</taxon>
        <taxon>Gunneridae</taxon>
        <taxon>Pentapetalae</taxon>
        <taxon>rosids</taxon>
        <taxon>fabids</taxon>
        <taxon>Fabales</taxon>
        <taxon>Fabaceae</taxon>
        <taxon>Papilionoideae</taxon>
        <taxon>50 kb inversion clade</taxon>
        <taxon>NPAAA clade</taxon>
        <taxon>Hologalegina</taxon>
        <taxon>IRL clade</taxon>
        <taxon>Trifolieae</taxon>
        <taxon>Medicago</taxon>
    </lineage>
</organism>
<dbReference type="Proteomes" id="UP000002051">
    <property type="component" value="Unassembled WGS sequence"/>
</dbReference>
<accession>A0A072VEE3</accession>
<evidence type="ECO:0000256" key="1">
    <source>
        <dbReference type="SAM" id="Phobius"/>
    </source>
</evidence>
<evidence type="ECO:0000313" key="3">
    <source>
        <dbReference type="EnsemblPlants" id="KEH40187"/>
    </source>
</evidence>
<evidence type="ECO:0000313" key="4">
    <source>
        <dbReference type="Proteomes" id="UP000002051"/>
    </source>
</evidence>
<keyword evidence="1 2" id="KW-0812">Transmembrane</keyword>
<dbReference type="EnsemblPlants" id="KEH40187">
    <property type="protein sequence ID" value="KEH40187"/>
    <property type="gene ID" value="MTR_1g022500"/>
</dbReference>